<keyword evidence="3" id="KW-1185">Reference proteome</keyword>
<evidence type="ECO:0000313" key="3">
    <source>
        <dbReference type="Proteomes" id="UP001049518"/>
    </source>
</evidence>
<dbReference type="PROSITE" id="PS51257">
    <property type="entry name" value="PROKAR_LIPOPROTEIN"/>
    <property type="match status" value="1"/>
</dbReference>
<proteinExistence type="predicted"/>
<feature type="chain" id="PRO_5047546270" description="Lipoprotein" evidence="1">
    <location>
        <begin position="19"/>
        <end position="168"/>
    </location>
</feature>
<gene>
    <name evidence="2" type="ORF">AGRA3207_006445</name>
</gene>
<reference evidence="2" key="1">
    <citation type="submission" date="2020-07" db="EMBL/GenBank/DDBJ databases">
        <authorList>
            <person name="Tarantini F.S."/>
            <person name="Hong K.W."/>
            <person name="Chan K.G."/>
        </authorList>
    </citation>
    <scope>NUCLEOTIDE SEQUENCE</scope>
    <source>
        <strain evidence="2">32-07</strain>
    </source>
</reference>
<organism evidence="2 3">
    <name type="scientific">Actinomadura graeca</name>
    <dbReference type="NCBI Taxonomy" id="2750812"/>
    <lineage>
        <taxon>Bacteria</taxon>
        <taxon>Bacillati</taxon>
        <taxon>Actinomycetota</taxon>
        <taxon>Actinomycetes</taxon>
        <taxon>Streptosporangiales</taxon>
        <taxon>Thermomonosporaceae</taxon>
        <taxon>Actinomadura</taxon>
    </lineage>
</organism>
<protein>
    <recommendedName>
        <fullName evidence="4">Lipoprotein</fullName>
    </recommendedName>
</protein>
<evidence type="ECO:0008006" key="4">
    <source>
        <dbReference type="Google" id="ProtNLM"/>
    </source>
</evidence>
<dbReference type="Proteomes" id="UP001049518">
    <property type="component" value="Chromosome"/>
</dbReference>
<evidence type="ECO:0000256" key="1">
    <source>
        <dbReference type="SAM" id="SignalP"/>
    </source>
</evidence>
<sequence length="168" mass="17176">MALLTKTVVLAGAMLALAACGSESAGSGRPCTLVGAVPGVSVDVRPPFAARVASVSLRVCWDRACQSPRVELTRTSKAVSAGCDGEGPDAACGASMSPDGGQGGFARVEGLPRTPVQAFLVLRDGRGRRLLDRRVDLTPRVTFPNGPHCGEGPPQAGLVVADGRVTVR</sequence>
<feature type="signal peptide" evidence="1">
    <location>
        <begin position="1"/>
        <end position="18"/>
    </location>
</feature>
<dbReference type="RefSeq" id="WP_231330917.1">
    <property type="nucleotide sequence ID" value="NZ_CP059572.1"/>
</dbReference>
<accession>A0ABX8R7Q4</accession>
<evidence type="ECO:0000313" key="2">
    <source>
        <dbReference type="EMBL" id="QXJ25013.1"/>
    </source>
</evidence>
<dbReference type="EMBL" id="CP059572">
    <property type="protein sequence ID" value="QXJ25013.1"/>
    <property type="molecule type" value="Genomic_DNA"/>
</dbReference>
<name>A0ABX8R7Q4_9ACTN</name>
<keyword evidence="1" id="KW-0732">Signal</keyword>